<dbReference type="GeneID" id="140014421"/>
<protein>
    <recommendedName>
        <fullName evidence="1">Reverse transcriptase zinc-binding domain-containing protein</fullName>
    </recommendedName>
</protein>
<feature type="domain" description="Reverse transcriptase zinc-binding" evidence="1">
    <location>
        <begin position="124"/>
        <end position="170"/>
    </location>
</feature>
<gene>
    <name evidence="3" type="primary">LOC140014421</name>
</gene>
<evidence type="ECO:0000313" key="2">
    <source>
        <dbReference type="Proteomes" id="UP001652660"/>
    </source>
</evidence>
<dbReference type="PANTHER" id="PTHR33116:SF86">
    <property type="entry name" value="REVERSE TRANSCRIPTASE DOMAIN-CONTAINING PROTEIN"/>
    <property type="match status" value="1"/>
</dbReference>
<organism evidence="2 3">
    <name type="scientific">Coffea arabica</name>
    <name type="common">Arabian coffee</name>
    <dbReference type="NCBI Taxonomy" id="13443"/>
    <lineage>
        <taxon>Eukaryota</taxon>
        <taxon>Viridiplantae</taxon>
        <taxon>Streptophyta</taxon>
        <taxon>Embryophyta</taxon>
        <taxon>Tracheophyta</taxon>
        <taxon>Spermatophyta</taxon>
        <taxon>Magnoliopsida</taxon>
        <taxon>eudicotyledons</taxon>
        <taxon>Gunneridae</taxon>
        <taxon>Pentapetalae</taxon>
        <taxon>asterids</taxon>
        <taxon>lamiids</taxon>
        <taxon>Gentianales</taxon>
        <taxon>Rubiaceae</taxon>
        <taxon>Ixoroideae</taxon>
        <taxon>Gardenieae complex</taxon>
        <taxon>Bertiereae - Coffeeae clade</taxon>
        <taxon>Coffeeae</taxon>
        <taxon>Coffea</taxon>
    </lineage>
</organism>
<keyword evidence="2" id="KW-1185">Reference proteome</keyword>
<dbReference type="Proteomes" id="UP001652660">
    <property type="component" value="Chromosome 9c"/>
</dbReference>
<dbReference type="RefSeq" id="XP_071921380.1">
    <property type="nucleotide sequence ID" value="XM_072065279.1"/>
</dbReference>
<proteinExistence type="predicted"/>
<evidence type="ECO:0000259" key="1">
    <source>
        <dbReference type="Pfam" id="PF13966"/>
    </source>
</evidence>
<dbReference type="PANTHER" id="PTHR33116">
    <property type="entry name" value="REVERSE TRANSCRIPTASE ZINC-BINDING DOMAIN-CONTAINING PROTEIN-RELATED-RELATED"/>
    <property type="match status" value="1"/>
</dbReference>
<reference evidence="3" key="1">
    <citation type="submission" date="2025-08" db="UniProtKB">
        <authorList>
            <consortium name="RefSeq"/>
        </authorList>
    </citation>
    <scope>IDENTIFICATION</scope>
    <source>
        <tissue evidence="3">Leaves</tissue>
    </source>
</reference>
<dbReference type="Pfam" id="PF13966">
    <property type="entry name" value="zf-RVT"/>
    <property type="match status" value="1"/>
</dbReference>
<accession>A0ABM4VPC8</accession>
<name>A0ABM4VPC8_COFAR</name>
<dbReference type="InterPro" id="IPR026960">
    <property type="entry name" value="RVT-Znf"/>
</dbReference>
<sequence length="224" mass="25852">MTEPKSEGGLGFRDLLDFNLALLGKQLWRIQMRPDLLMSSMMRARYFPGKSVWEARQKGTESWCWRSLLSARGMLEEGMCIREFEEPDRASITRIPLSLGKQPDKVYWAKSNSGGYTVNSGYHQVKGIVPTNAVIREKSVKGDPMCKCCGESVETLEHMLFRCNSARAIWKVAPLSWEGLEVFDKSFWNWWEELRGASSRENGRDHITLTVNLLWQIWKARNDK</sequence>
<evidence type="ECO:0000313" key="3">
    <source>
        <dbReference type="RefSeq" id="XP_071921380.1"/>
    </source>
</evidence>